<dbReference type="AlphaFoldDB" id="A0A0G0ICL9"/>
<sequence>MILGENYGERKFVDRKLRIENCANHFQMSFNYFRID</sequence>
<evidence type="ECO:0000313" key="1">
    <source>
        <dbReference type="EMBL" id="KKQ48710.1"/>
    </source>
</evidence>
<comment type="caution">
    <text evidence="1">The sequence shown here is derived from an EMBL/GenBank/DDBJ whole genome shotgun (WGS) entry which is preliminary data.</text>
</comment>
<protein>
    <submittedName>
        <fullName evidence="1">Uncharacterized protein</fullName>
    </submittedName>
</protein>
<name>A0A0G0ICL9_9BACT</name>
<organism evidence="1 2">
    <name type="scientific">Candidatus Woesebacteria bacterium GW2011_GWD1_38_10</name>
    <dbReference type="NCBI Taxonomy" id="1618592"/>
    <lineage>
        <taxon>Bacteria</taxon>
        <taxon>Candidatus Woeseibacteriota</taxon>
    </lineage>
</organism>
<proteinExistence type="predicted"/>
<accession>A0A0G0ICL9</accession>
<dbReference type="Proteomes" id="UP000034366">
    <property type="component" value="Unassembled WGS sequence"/>
</dbReference>
<dbReference type="EMBL" id="LBTW01000025">
    <property type="protein sequence ID" value="KKQ48710.1"/>
    <property type="molecule type" value="Genomic_DNA"/>
</dbReference>
<evidence type="ECO:0000313" key="2">
    <source>
        <dbReference type="Proteomes" id="UP000034366"/>
    </source>
</evidence>
<gene>
    <name evidence="1" type="ORF">US67_C0025G0011</name>
</gene>
<reference evidence="1 2" key="1">
    <citation type="journal article" date="2015" name="Nature">
        <title>rRNA introns, odd ribosomes, and small enigmatic genomes across a large radiation of phyla.</title>
        <authorList>
            <person name="Brown C.T."/>
            <person name="Hug L.A."/>
            <person name="Thomas B.C."/>
            <person name="Sharon I."/>
            <person name="Castelle C.J."/>
            <person name="Singh A."/>
            <person name="Wilkins M.J."/>
            <person name="Williams K.H."/>
            <person name="Banfield J.F."/>
        </authorList>
    </citation>
    <scope>NUCLEOTIDE SEQUENCE [LARGE SCALE GENOMIC DNA]</scope>
</reference>